<evidence type="ECO:0000256" key="5">
    <source>
        <dbReference type="ARBA" id="ARBA00023027"/>
    </source>
</evidence>
<dbReference type="SUPFAM" id="SSF52058">
    <property type="entry name" value="L domain-like"/>
    <property type="match status" value="1"/>
</dbReference>
<dbReference type="SUPFAM" id="SSF52200">
    <property type="entry name" value="Toll/Interleukin receptor TIR domain"/>
    <property type="match status" value="1"/>
</dbReference>
<evidence type="ECO:0000256" key="4">
    <source>
        <dbReference type="ARBA" id="ARBA00022801"/>
    </source>
</evidence>
<feature type="region of interest" description="Disordered" evidence="7">
    <location>
        <begin position="1196"/>
        <end position="1226"/>
    </location>
</feature>
<dbReference type="Gene3D" id="3.80.10.10">
    <property type="entry name" value="Ribonuclease Inhibitor"/>
    <property type="match status" value="3"/>
</dbReference>
<dbReference type="GO" id="GO:0043531">
    <property type="term" value="F:ADP binding"/>
    <property type="evidence" value="ECO:0007669"/>
    <property type="project" value="InterPro"/>
</dbReference>
<dbReference type="InterPro" id="IPR035897">
    <property type="entry name" value="Toll_tir_struct_dom_sf"/>
</dbReference>
<dbReference type="PROSITE" id="PS50104">
    <property type="entry name" value="TIR"/>
    <property type="match status" value="1"/>
</dbReference>
<comment type="caution">
    <text evidence="9">The sequence shown here is derived from an EMBL/GenBank/DDBJ whole genome shotgun (WGS) entry which is preliminary data.</text>
</comment>
<dbReference type="PANTHER" id="PTHR11017:SF479">
    <property type="entry name" value="DISEASE RESISTANCE PROTEIN (TIR-NBS-LRR CLASS) FAMILY"/>
    <property type="match status" value="1"/>
</dbReference>
<evidence type="ECO:0000256" key="7">
    <source>
        <dbReference type="SAM" id="MobiDB-lite"/>
    </source>
</evidence>
<dbReference type="GO" id="GO:0007165">
    <property type="term" value="P:signal transduction"/>
    <property type="evidence" value="ECO:0007669"/>
    <property type="project" value="InterPro"/>
</dbReference>
<name>A0AAE0AE88_9ROSI</name>
<sequence length="1258" mass="143073">MSSSSSSSSPSTDPSKYDVFLSFRGEDTRKNFTSFLYDALCRKQIETFIDNNELRRGDEISPSLSKAIQDSILSIIVFSENYATSSWCLNELLEILECMKTRGQIVLPVFYHVTPSDIRKQTGTYKKAFVEHEKRFKKTKDKVRNWRAALTQVANLSGWDFNQHDGTESEFVEKIANDVLKRLKHMSSSDYFDGLVGIASRIESIESLLCIGIKNIVRIIGIWGMGGIGKTTIARALVIRIANQFEGHCFLANVKDLAKYGPNHLQEKLLVEIFEDRNVHINAFTLNRLRRKKVLIVFDDVDDLDHLDFLVRGHSSFGAGSRIIITSRDKQLLKNGVDELYELKELNYHESLQLFSANAFKQSHPPENYLDLSDRVICYAKGNPLALKVLGRSLFDRSNLEWKSSLSKLKRCPNLKIQNVLRISYDGLDYQEKEIFLSIACFFKGEYKDRVIAILDNCGLFTEIGIAILVDKCLLTVTHNLLLMHDLIQEMGRGIVVQESFNEPGKQSRLWDPQDILNLFKKNIGENVVESITLDLSQISDQLHLSHDAFMRLPGLKFLKFYNHQYYEGYNEKDRVQLDQGLELLPDELRYLHWHRYPLKSLPSNFNPDHLVELEMPYSNIEQLISKENKPLENLRRIDLSYSRHLTEAPNTSQVPNLQIMVLHGCSSLTKFPRINIPFNIKDLYLSFTAIEEIPSAIKSLKKLVTLKLDNCTRLKNLPSNIRHLTCLMKLDLRGCSSVTEFPEVSGNVESLLLGETAIEEVPSSVEHLTKLSQLSLRNCTRLRSVSRGIFRLQFMSELSLEGCSKLDNLSIPDDQVVPPSSINELLPRLSRLDMRYCNNIKSFPIMFCNLRSLYKLDLAGYSGVDKMLESLPISSLSSLCSLESLNVSECNLLVLPSALSYLSSLTSLDLSRNNFEILSLKPFSSLRSLEINYCERLQSLQDFPLPSQLENFQAHNCISLETLPTANVVFTGNWNSQQKLKFFNCFNLDDNACINIMEDARQRSQLMANNTQGTASTENYPGKRLSSYSVCFPGNDIPEWISDRNEGSSLIIDLPPNWYKNTFFGFITCIVATFEGNSYDSLFFVQWICKFIDHDDDSHGVLCHVDYETVGQPNSDHLLLSTTHRDLLDVYEGADDIYGDSNTSSLEKFSSCKKAVFQFSVVDTELYTLPNCKVKKCGVGLLYAEDIESIQCYDHDNSGDDQTAESGRDGISNEEEEDPNLEPEVDDEHWNCSFGNCFSFLFQVSLAALFSLLSTHP</sequence>
<dbReference type="InterPro" id="IPR027417">
    <property type="entry name" value="P-loop_NTPase"/>
</dbReference>
<dbReference type="GO" id="GO:0006952">
    <property type="term" value="P:defense response"/>
    <property type="evidence" value="ECO:0007669"/>
    <property type="project" value="InterPro"/>
</dbReference>
<dbReference type="InterPro" id="IPR032675">
    <property type="entry name" value="LRR_dom_sf"/>
</dbReference>
<keyword evidence="3" id="KW-0677">Repeat</keyword>
<feature type="compositionally biased region" description="Acidic residues" evidence="7">
    <location>
        <begin position="1213"/>
        <end position="1226"/>
    </location>
</feature>
<dbReference type="InterPro" id="IPR045344">
    <property type="entry name" value="C-JID"/>
</dbReference>
<dbReference type="SUPFAM" id="SSF52047">
    <property type="entry name" value="RNI-like"/>
    <property type="match status" value="1"/>
</dbReference>
<dbReference type="SUPFAM" id="SSF52540">
    <property type="entry name" value="P-loop containing nucleoside triphosphate hydrolases"/>
    <property type="match status" value="1"/>
</dbReference>
<dbReference type="SMART" id="SM00255">
    <property type="entry name" value="TIR"/>
    <property type="match status" value="1"/>
</dbReference>
<dbReference type="FunFam" id="3.40.50.10140:FF:000007">
    <property type="entry name" value="Disease resistance protein (TIR-NBS-LRR class)"/>
    <property type="match status" value="1"/>
</dbReference>
<dbReference type="InterPro" id="IPR042197">
    <property type="entry name" value="Apaf_helical"/>
</dbReference>
<comment type="catalytic activity">
    <reaction evidence="6">
        <text>NAD(+) + H2O = ADP-D-ribose + nicotinamide + H(+)</text>
        <dbReference type="Rhea" id="RHEA:16301"/>
        <dbReference type="ChEBI" id="CHEBI:15377"/>
        <dbReference type="ChEBI" id="CHEBI:15378"/>
        <dbReference type="ChEBI" id="CHEBI:17154"/>
        <dbReference type="ChEBI" id="CHEBI:57540"/>
        <dbReference type="ChEBI" id="CHEBI:57967"/>
        <dbReference type="EC" id="3.2.2.6"/>
    </reaction>
    <physiologicalReaction direction="left-to-right" evidence="6">
        <dbReference type="Rhea" id="RHEA:16302"/>
    </physiologicalReaction>
</comment>
<dbReference type="Pfam" id="PF00931">
    <property type="entry name" value="NB-ARC"/>
    <property type="match status" value="1"/>
</dbReference>
<evidence type="ECO:0000256" key="6">
    <source>
        <dbReference type="ARBA" id="ARBA00047304"/>
    </source>
</evidence>
<dbReference type="PANTHER" id="PTHR11017">
    <property type="entry name" value="LEUCINE-RICH REPEAT-CONTAINING PROTEIN"/>
    <property type="match status" value="1"/>
</dbReference>
<evidence type="ECO:0000256" key="2">
    <source>
        <dbReference type="ARBA" id="ARBA00022614"/>
    </source>
</evidence>
<gene>
    <name evidence="9" type="ORF">Dsin_016717</name>
</gene>
<organism evidence="9 10">
    <name type="scientific">Dipteronia sinensis</name>
    <dbReference type="NCBI Taxonomy" id="43782"/>
    <lineage>
        <taxon>Eukaryota</taxon>
        <taxon>Viridiplantae</taxon>
        <taxon>Streptophyta</taxon>
        <taxon>Embryophyta</taxon>
        <taxon>Tracheophyta</taxon>
        <taxon>Spermatophyta</taxon>
        <taxon>Magnoliopsida</taxon>
        <taxon>eudicotyledons</taxon>
        <taxon>Gunneridae</taxon>
        <taxon>Pentapetalae</taxon>
        <taxon>rosids</taxon>
        <taxon>malvids</taxon>
        <taxon>Sapindales</taxon>
        <taxon>Sapindaceae</taxon>
        <taxon>Hippocastanoideae</taxon>
        <taxon>Acereae</taxon>
        <taxon>Dipteronia</taxon>
    </lineage>
</organism>
<protein>
    <recommendedName>
        <fullName evidence="1">ADP-ribosyl cyclase/cyclic ADP-ribose hydrolase</fullName>
        <ecNumber evidence="1">3.2.2.6</ecNumber>
    </recommendedName>
</protein>
<dbReference type="Pfam" id="PF23247">
    <property type="entry name" value="LRR_RPS2"/>
    <property type="match status" value="1"/>
</dbReference>
<dbReference type="InterPro" id="IPR057135">
    <property type="entry name" value="At4g27190-like_LRR"/>
</dbReference>
<dbReference type="InterPro" id="IPR044974">
    <property type="entry name" value="Disease_R_plants"/>
</dbReference>
<dbReference type="Pfam" id="PF20160">
    <property type="entry name" value="C-JID"/>
    <property type="match status" value="1"/>
</dbReference>
<dbReference type="AlphaFoldDB" id="A0AAE0AE88"/>
<dbReference type="Proteomes" id="UP001281410">
    <property type="component" value="Unassembled WGS sequence"/>
</dbReference>
<proteinExistence type="predicted"/>
<dbReference type="InterPro" id="IPR058192">
    <property type="entry name" value="WHD_ROQ1-like"/>
</dbReference>
<keyword evidence="10" id="KW-1185">Reference proteome</keyword>
<dbReference type="PRINTS" id="PR00364">
    <property type="entry name" value="DISEASERSIST"/>
</dbReference>
<keyword evidence="5" id="KW-0520">NAD</keyword>
<dbReference type="InterPro" id="IPR000157">
    <property type="entry name" value="TIR_dom"/>
</dbReference>
<dbReference type="InterPro" id="IPR002182">
    <property type="entry name" value="NB-ARC"/>
</dbReference>
<accession>A0AAE0AE88</accession>
<dbReference type="Gene3D" id="1.10.8.430">
    <property type="entry name" value="Helical domain of apoptotic protease-activating factors"/>
    <property type="match status" value="1"/>
</dbReference>
<dbReference type="InterPro" id="IPR003591">
    <property type="entry name" value="Leu-rich_rpt_typical-subtyp"/>
</dbReference>
<dbReference type="EMBL" id="JANJYJ010000005">
    <property type="protein sequence ID" value="KAK3212011.1"/>
    <property type="molecule type" value="Genomic_DNA"/>
</dbReference>
<evidence type="ECO:0000313" key="10">
    <source>
        <dbReference type="Proteomes" id="UP001281410"/>
    </source>
</evidence>
<dbReference type="Gene3D" id="3.40.50.300">
    <property type="entry name" value="P-loop containing nucleotide triphosphate hydrolases"/>
    <property type="match status" value="1"/>
</dbReference>
<evidence type="ECO:0000256" key="3">
    <source>
        <dbReference type="ARBA" id="ARBA00022737"/>
    </source>
</evidence>
<dbReference type="Gene3D" id="3.40.50.10140">
    <property type="entry name" value="Toll/interleukin-1 receptor homology (TIR) domain"/>
    <property type="match status" value="1"/>
</dbReference>
<keyword evidence="4" id="KW-0378">Hydrolase</keyword>
<evidence type="ECO:0000256" key="1">
    <source>
        <dbReference type="ARBA" id="ARBA00011982"/>
    </source>
</evidence>
<evidence type="ECO:0000313" key="9">
    <source>
        <dbReference type="EMBL" id="KAK3212011.1"/>
    </source>
</evidence>
<dbReference type="Pfam" id="PF01582">
    <property type="entry name" value="TIR"/>
    <property type="match status" value="1"/>
</dbReference>
<dbReference type="EC" id="3.2.2.6" evidence="1"/>
<keyword evidence="2" id="KW-0433">Leucine-rich repeat</keyword>
<feature type="domain" description="TIR" evidence="8">
    <location>
        <begin position="15"/>
        <end position="183"/>
    </location>
</feature>
<reference evidence="9" key="1">
    <citation type="journal article" date="2023" name="Plant J.">
        <title>Genome sequences and population genomics provide insights into the demographic history, inbreeding, and mutation load of two 'living fossil' tree species of Dipteronia.</title>
        <authorList>
            <person name="Feng Y."/>
            <person name="Comes H.P."/>
            <person name="Chen J."/>
            <person name="Zhu S."/>
            <person name="Lu R."/>
            <person name="Zhang X."/>
            <person name="Li P."/>
            <person name="Qiu J."/>
            <person name="Olsen K.M."/>
            <person name="Qiu Y."/>
        </authorList>
    </citation>
    <scope>NUCLEOTIDE SEQUENCE</scope>
    <source>
        <strain evidence="9">NBL</strain>
    </source>
</reference>
<dbReference type="GO" id="GO:0061809">
    <property type="term" value="F:NAD+ nucleosidase activity, cyclic ADP-ribose generating"/>
    <property type="evidence" value="ECO:0007669"/>
    <property type="project" value="UniProtKB-EC"/>
</dbReference>
<dbReference type="SMART" id="SM00369">
    <property type="entry name" value="LRR_TYP"/>
    <property type="match status" value="3"/>
</dbReference>
<evidence type="ECO:0000259" key="8">
    <source>
        <dbReference type="PROSITE" id="PS50104"/>
    </source>
</evidence>
<dbReference type="Pfam" id="PF23282">
    <property type="entry name" value="WHD_ROQ1"/>
    <property type="match status" value="1"/>
</dbReference>